<dbReference type="AlphaFoldDB" id="A0A448XIV3"/>
<comment type="caution">
    <text evidence="2">The sequence shown here is derived from an EMBL/GenBank/DDBJ whole genome shotgun (WGS) entry which is preliminary data.</text>
</comment>
<evidence type="ECO:0000313" key="3">
    <source>
        <dbReference type="Proteomes" id="UP000784294"/>
    </source>
</evidence>
<dbReference type="Proteomes" id="UP000784294">
    <property type="component" value="Unassembled WGS sequence"/>
</dbReference>
<accession>A0A448XIV3</accession>
<sequence length="54" mass="5836">MPPLPRLPTPTQTPPSPLPPPQQIVDALMAVSMSCCHACILCNLVKSNLFCLYS</sequence>
<keyword evidence="3" id="KW-1185">Reference proteome</keyword>
<name>A0A448XIV3_9PLAT</name>
<protein>
    <submittedName>
        <fullName evidence="2">Uncharacterized protein</fullName>
    </submittedName>
</protein>
<proteinExistence type="predicted"/>
<gene>
    <name evidence="2" type="ORF">PXEA_LOCUS31152</name>
</gene>
<evidence type="ECO:0000313" key="2">
    <source>
        <dbReference type="EMBL" id="VEL37712.1"/>
    </source>
</evidence>
<reference evidence="2" key="1">
    <citation type="submission" date="2018-11" db="EMBL/GenBank/DDBJ databases">
        <authorList>
            <consortium name="Pathogen Informatics"/>
        </authorList>
    </citation>
    <scope>NUCLEOTIDE SEQUENCE</scope>
</reference>
<organism evidence="2 3">
    <name type="scientific">Protopolystoma xenopodis</name>
    <dbReference type="NCBI Taxonomy" id="117903"/>
    <lineage>
        <taxon>Eukaryota</taxon>
        <taxon>Metazoa</taxon>
        <taxon>Spiralia</taxon>
        <taxon>Lophotrochozoa</taxon>
        <taxon>Platyhelminthes</taxon>
        <taxon>Monogenea</taxon>
        <taxon>Polyopisthocotylea</taxon>
        <taxon>Polystomatidea</taxon>
        <taxon>Polystomatidae</taxon>
        <taxon>Protopolystoma</taxon>
    </lineage>
</organism>
<feature type="region of interest" description="Disordered" evidence="1">
    <location>
        <begin position="1"/>
        <end position="20"/>
    </location>
</feature>
<evidence type="ECO:0000256" key="1">
    <source>
        <dbReference type="SAM" id="MobiDB-lite"/>
    </source>
</evidence>
<dbReference type="EMBL" id="CAAALY010255763">
    <property type="protein sequence ID" value="VEL37712.1"/>
    <property type="molecule type" value="Genomic_DNA"/>
</dbReference>